<evidence type="ECO:0000313" key="2">
    <source>
        <dbReference type="EMBL" id="QQP85338.1"/>
    </source>
</evidence>
<dbReference type="KEGG" id="eaz:JHT90_13285"/>
<dbReference type="AlphaFoldDB" id="A0A974RWL9"/>
<keyword evidence="1" id="KW-0472">Membrane</keyword>
<evidence type="ECO:0000313" key="3">
    <source>
        <dbReference type="Proteomes" id="UP000595278"/>
    </source>
</evidence>
<keyword evidence="1" id="KW-1133">Transmembrane helix</keyword>
<dbReference type="Proteomes" id="UP000595278">
    <property type="component" value="Chromosome"/>
</dbReference>
<feature type="transmembrane region" description="Helical" evidence="1">
    <location>
        <begin position="66"/>
        <end position="88"/>
    </location>
</feature>
<gene>
    <name evidence="2" type="ORF">JHT90_13285</name>
</gene>
<organism evidence="2 3">
    <name type="scientific">Entomomonas asaccharolytica</name>
    <dbReference type="NCBI Taxonomy" id="2785331"/>
    <lineage>
        <taxon>Bacteria</taxon>
        <taxon>Pseudomonadati</taxon>
        <taxon>Pseudomonadota</taxon>
        <taxon>Gammaproteobacteria</taxon>
        <taxon>Pseudomonadales</taxon>
        <taxon>Pseudomonadaceae</taxon>
        <taxon>Entomomonas</taxon>
    </lineage>
</organism>
<evidence type="ECO:0000256" key="1">
    <source>
        <dbReference type="SAM" id="Phobius"/>
    </source>
</evidence>
<protein>
    <submittedName>
        <fullName evidence="2">Uncharacterized protein</fullName>
    </submittedName>
</protein>
<accession>A0A974RWL9</accession>
<proteinExistence type="predicted"/>
<name>A0A974RWL9_9GAMM</name>
<keyword evidence="1" id="KW-0812">Transmembrane</keyword>
<keyword evidence="3" id="KW-1185">Reference proteome</keyword>
<reference evidence="2 3" key="1">
    <citation type="submission" date="2021-01" db="EMBL/GenBank/DDBJ databases">
        <title>Entomomonas sp. F2A isolated from a house cricket (Acheta domesticus).</title>
        <authorList>
            <person name="Spergser J."/>
            <person name="Busse H.-J."/>
        </authorList>
    </citation>
    <scope>NUCLEOTIDE SEQUENCE [LARGE SCALE GENOMIC DNA]</scope>
    <source>
        <strain evidence="2 3">F2A</strain>
    </source>
</reference>
<sequence>MMKRLTIALWVILIVGFTTQCVALYMIRSSCYNQTIAQETKQEISLKRGVCEPKLELSLATKRMAFHYYMTLIYILPALFFICVVLTFKLRASRRNQEVTTSQDKINS</sequence>
<dbReference type="RefSeq" id="WP_201091827.1">
    <property type="nucleotide sequence ID" value="NZ_CP067393.1"/>
</dbReference>
<dbReference type="EMBL" id="CP067393">
    <property type="protein sequence ID" value="QQP85338.1"/>
    <property type="molecule type" value="Genomic_DNA"/>
</dbReference>